<keyword evidence="5" id="KW-1003">Cell membrane</keyword>
<dbReference type="Pfam" id="PF02518">
    <property type="entry name" value="HATPase_c"/>
    <property type="match status" value="1"/>
</dbReference>
<dbReference type="Gene3D" id="3.30.450.20">
    <property type="entry name" value="PAS domain"/>
    <property type="match status" value="1"/>
</dbReference>
<evidence type="ECO:0000256" key="15">
    <source>
        <dbReference type="SAM" id="Phobius"/>
    </source>
</evidence>
<evidence type="ECO:0000256" key="12">
    <source>
        <dbReference type="ARBA" id="ARBA00022989"/>
    </source>
</evidence>
<keyword evidence="6" id="KW-0597">Phosphoprotein</keyword>
<feature type="transmembrane region" description="Helical" evidence="15">
    <location>
        <begin position="12"/>
        <end position="32"/>
    </location>
</feature>
<dbReference type="NCBIfam" id="TIGR00229">
    <property type="entry name" value="sensory_box"/>
    <property type="match status" value="1"/>
</dbReference>
<evidence type="ECO:0000256" key="13">
    <source>
        <dbReference type="ARBA" id="ARBA00023012"/>
    </source>
</evidence>
<evidence type="ECO:0000256" key="11">
    <source>
        <dbReference type="ARBA" id="ARBA00022840"/>
    </source>
</evidence>
<dbReference type="InterPro" id="IPR003661">
    <property type="entry name" value="HisK_dim/P_dom"/>
</dbReference>
<dbReference type="PROSITE" id="PS50109">
    <property type="entry name" value="HIS_KIN"/>
    <property type="match status" value="1"/>
</dbReference>
<keyword evidence="13" id="KW-0902">Two-component regulatory system</keyword>
<keyword evidence="11" id="KW-0067">ATP-binding</keyword>
<evidence type="ECO:0000256" key="4">
    <source>
        <dbReference type="ARBA" id="ARBA00012438"/>
    </source>
</evidence>
<dbReference type="Gene3D" id="3.30.565.10">
    <property type="entry name" value="Histidine kinase-like ATPase, C-terminal domain"/>
    <property type="match status" value="1"/>
</dbReference>
<evidence type="ECO:0000256" key="2">
    <source>
        <dbReference type="ARBA" id="ARBA00004236"/>
    </source>
</evidence>
<keyword evidence="10" id="KW-0418">Kinase</keyword>
<accession>A0A414PWP2</accession>
<dbReference type="Pfam" id="PF00989">
    <property type="entry name" value="PAS"/>
    <property type="match status" value="1"/>
</dbReference>
<dbReference type="CDD" id="cd00130">
    <property type="entry name" value="PAS"/>
    <property type="match status" value="1"/>
</dbReference>
<name>A0A414PWP2_FUSMR</name>
<dbReference type="Pfam" id="PF00512">
    <property type="entry name" value="HisKA"/>
    <property type="match status" value="1"/>
</dbReference>
<dbReference type="PANTHER" id="PTHR42878">
    <property type="entry name" value="TWO-COMPONENT HISTIDINE KINASE"/>
    <property type="match status" value="1"/>
</dbReference>
<dbReference type="InterPro" id="IPR013767">
    <property type="entry name" value="PAS_fold"/>
</dbReference>
<keyword evidence="14 15" id="KW-0472">Membrane</keyword>
<evidence type="ECO:0000313" key="20">
    <source>
        <dbReference type="Proteomes" id="UP000284676"/>
    </source>
</evidence>
<evidence type="ECO:0000313" key="19">
    <source>
        <dbReference type="EMBL" id="RHF72998.1"/>
    </source>
</evidence>
<dbReference type="InterPro" id="IPR005467">
    <property type="entry name" value="His_kinase_dom"/>
</dbReference>
<dbReference type="SMART" id="SM00387">
    <property type="entry name" value="HATPase_c"/>
    <property type="match status" value="1"/>
</dbReference>
<dbReference type="GO" id="GO:0030295">
    <property type="term" value="F:protein kinase activator activity"/>
    <property type="evidence" value="ECO:0007669"/>
    <property type="project" value="TreeGrafter"/>
</dbReference>
<dbReference type="GO" id="GO:0000156">
    <property type="term" value="F:phosphorelay response regulator activity"/>
    <property type="evidence" value="ECO:0007669"/>
    <property type="project" value="TreeGrafter"/>
</dbReference>
<keyword evidence="8 15" id="KW-0812">Transmembrane</keyword>
<dbReference type="SMART" id="SM00388">
    <property type="entry name" value="HisKA"/>
    <property type="match status" value="1"/>
</dbReference>
<dbReference type="GO" id="GO:0000155">
    <property type="term" value="F:phosphorelay sensor kinase activity"/>
    <property type="evidence" value="ECO:0007669"/>
    <property type="project" value="InterPro"/>
</dbReference>
<dbReference type="GO" id="GO:0005524">
    <property type="term" value="F:ATP binding"/>
    <property type="evidence" value="ECO:0007669"/>
    <property type="project" value="UniProtKB-KW"/>
</dbReference>
<comment type="caution">
    <text evidence="19">The sequence shown here is derived from an EMBL/GenBank/DDBJ whole genome shotgun (WGS) entry which is preliminary data.</text>
</comment>
<dbReference type="EMBL" id="QRHL01000006">
    <property type="protein sequence ID" value="RHF72998.1"/>
    <property type="molecule type" value="Genomic_DNA"/>
</dbReference>
<dbReference type="GO" id="GO:0006355">
    <property type="term" value="P:regulation of DNA-templated transcription"/>
    <property type="evidence" value="ECO:0007669"/>
    <property type="project" value="InterPro"/>
</dbReference>
<keyword evidence="9" id="KW-0547">Nucleotide-binding</keyword>
<dbReference type="PROSITE" id="PS50885">
    <property type="entry name" value="HAMP"/>
    <property type="match status" value="1"/>
</dbReference>
<proteinExistence type="predicted"/>
<comment type="catalytic activity">
    <reaction evidence="1">
        <text>ATP + protein L-histidine = ADP + protein N-phospho-L-histidine.</text>
        <dbReference type="EC" id="2.7.13.3"/>
    </reaction>
</comment>
<dbReference type="EC" id="2.7.13.3" evidence="4"/>
<dbReference type="FunFam" id="1.10.287.130:FF:000001">
    <property type="entry name" value="Two-component sensor histidine kinase"/>
    <property type="match status" value="1"/>
</dbReference>
<evidence type="ECO:0000256" key="1">
    <source>
        <dbReference type="ARBA" id="ARBA00000085"/>
    </source>
</evidence>
<dbReference type="SUPFAM" id="SSF47384">
    <property type="entry name" value="Homodimeric domain of signal transducing histidine kinase"/>
    <property type="match status" value="1"/>
</dbReference>
<dbReference type="RefSeq" id="WP_118234253.1">
    <property type="nucleotide sequence ID" value="NZ_QRHL01000006.1"/>
</dbReference>
<feature type="domain" description="Histidine kinase" evidence="16">
    <location>
        <begin position="391"/>
        <end position="612"/>
    </location>
</feature>
<dbReference type="AlphaFoldDB" id="A0A414PWP2"/>
<gene>
    <name evidence="19" type="ORF">DW663_05605</name>
</gene>
<feature type="domain" description="PAS" evidence="17">
    <location>
        <begin position="262"/>
        <end position="345"/>
    </location>
</feature>
<dbReference type="Gene3D" id="6.10.340.10">
    <property type="match status" value="1"/>
</dbReference>
<dbReference type="GO" id="GO:0045121">
    <property type="term" value="C:membrane raft"/>
    <property type="evidence" value="ECO:0007669"/>
    <property type="project" value="UniProtKB-SubCell"/>
</dbReference>
<keyword evidence="7" id="KW-0808">Transferase</keyword>
<feature type="transmembrane region" description="Helical" evidence="15">
    <location>
        <begin position="177"/>
        <end position="200"/>
    </location>
</feature>
<dbReference type="SUPFAM" id="SSF55785">
    <property type="entry name" value="PYP-like sensor domain (PAS domain)"/>
    <property type="match status" value="1"/>
</dbReference>
<evidence type="ECO:0000259" key="16">
    <source>
        <dbReference type="PROSITE" id="PS50109"/>
    </source>
</evidence>
<dbReference type="InterPro" id="IPR003660">
    <property type="entry name" value="HAMP_dom"/>
</dbReference>
<keyword evidence="12 15" id="KW-1133">Transmembrane helix</keyword>
<sequence>MYIKSVKSRVFLIFIVFLFAISINSIWSVINFRRLNNSIERILDSNYKSIVAAQKMIASIERQDSLQLSYLFTKKRGYIKNFTINKKEFLVALKDAQNNITEQGESKIVNQIAKEYGDYVEEFNNFLFLKEKQSEYYFKKIFPKFENIKKLSKDLVSVNQNAMLIKRDKASITAQKAVIFTFIASISIIILGVFIISYLIAKILKQFDIFVEKIEGVSSEDYSQRIPENLDKEFSKMGLAFNQMAQKLEKYKTINIKRLMTEKRKAEAIVESISDGIIVTDMENNIILVNRAAEELLNIEEKELLKQPFLHAINNKKIYDSVQEILNNDEIKSTMKQLEISLNKGELITYCKVFINSIISKNGERLGIVILLQDITKAKELDQMKDNFVSTVSHEFRTPLTSIGMAVELLSDKSIGELNDIQKELVTAIKLDNDRLKLLIKDLLDLSRLESRKTPMNFQECDIKKIIDFAIKPLRNLCENKNITLELGNIDNSTPVIADFNKISVVLTNFIGNAIKYGKEGEPNHILVEAFKKDENLVVAVKDEGRGIPQDQLEKIFNKYIQVKVSNDGKIEGTGLGLSISKEIIKNHNGEIWVDSKLGKGSTFYFSLKCKKN</sequence>
<dbReference type="PROSITE" id="PS50112">
    <property type="entry name" value="PAS"/>
    <property type="match status" value="1"/>
</dbReference>
<dbReference type="PANTHER" id="PTHR42878:SF7">
    <property type="entry name" value="SENSOR HISTIDINE KINASE GLRK"/>
    <property type="match status" value="1"/>
</dbReference>
<dbReference type="InterPro" id="IPR004358">
    <property type="entry name" value="Sig_transdc_His_kin-like_C"/>
</dbReference>
<protein>
    <recommendedName>
        <fullName evidence="4">histidine kinase</fullName>
        <ecNumber evidence="4">2.7.13.3</ecNumber>
    </recommendedName>
</protein>
<dbReference type="InterPro" id="IPR035965">
    <property type="entry name" value="PAS-like_dom_sf"/>
</dbReference>
<evidence type="ECO:0000259" key="17">
    <source>
        <dbReference type="PROSITE" id="PS50112"/>
    </source>
</evidence>
<comment type="subcellular location">
    <subcellularLocation>
        <location evidence="2">Cell membrane</location>
    </subcellularLocation>
    <subcellularLocation>
        <location evidence="3">Membrane raft</location>
        <topology evidence="3">Multi-pass membrane protein</topology>
    </subcellularLocation>
</comment>
<evidence type="ECO:0000256" key="14">
    <source>
        <dbReference type="ARBA" id="ARBA00023136"/>
    </source>
</evidence>
<dbReference type="PRINTS" id="PR00344">
    <property type="entry name" value="BCTRLSENSOR"/>
</dbReference>
<dbReference type="InterPro" id="IPR003594">
    <property type="entry name" value="HATPase_dom"/>
</dbReference>
<dbReference type="CDD" id="cd06225">
    <property type="entry name" value="HAMP"/>
    <property type="match status" value="1"/>
</dbReference>
<evidence type="ECO:0000256" key="6">
    <source>
        <dbReference type="ARBA" id="ARBA00022553"/>
    </source>
</evidence>
<dbReference type="InterPro" id="IPR000014">
    <property type="entry name" value="PAS"/>
</dbReference>
<evidence type="ECO:0000256" key="5">
    <source>
        <dbReference type="ARBA" id="ARBA00022475"/>
    </source>
</evidence>
<evidence type="ECO:0000256" key="8">
    <source>
        <dbReference type="ARBA" id="ARBA00022692"/>
    </source>
</evidence>
<reference evidence="19 20" key="1">
    <citation type="submission" date="2018-08" db="EMBL/GenBank/DDBJ databases">
        <title>A genome reference for cultivated species of the human gut microbiota.</title>
        <authorList>
            <person name="Zou Y."/>
            <person name="Xue W."/>
            <person name="Luo G."/>
        </authorList>
    </citation>
    <scope>NUCLEOTIDE SEQUENCE [LARGE SCALE GENOMIC DNA]</scope>
    <source>
        <strain evidence="19 20">AM25-1</strain>
    </source>
</reference>
<dbReference type="CDD" id="cd00082">
    <property type="entry name" value="HisKA"/>
    <property type="match status" value="1"/>
</dbReference>
<dbReference type="InterPro" id="IPR050351">
    <property type="entry name" value="BphY/WalK/GraS-like"/>
</dbReference>
<dbReference type="Proteomes" id="UP000284676">
    <property type="component" value="Unassembled WGS sequence"/>
</dbReference>
<evidence type="ECO:0000256" key="9">
    <source>
        <dbReference type="ARBA" id="ARBA00022741"/>
    </source>
</evidence>
<organism evidence="19 20">
    <name type="scientific">Fusobacterium mortiferum</name>
    <dbReference type="NCBI Taxonomy" id="850"/>
    <lineage>
        <taxon>Bacteria</taxon>
        <taxon>Fusobacteriati</taxon>
        <taxon>Fusobacteriota</taxon>
        <taxon>Fusobacteriia</taxon>
        <taxon>Fusobacteriales</taxon>
        <taxon>Fusobacteriaceae</taxon>
        <taxon>Fusobacterium</taxon>
    </lineage>
</organism>
<dbReference type="GO" id="GO:0005886">
    <property type="term" value="C:plasma membrane"/>
    <property type="evidence" value="ECO:0007669"/>
    <property type="project" value="UniProtKB-SubCell"/>
</dbReference>
<evidence type="ECO:0000256" key="7">
    <source>
        <dbReference type="ARBA" id="ARBA00022679"/>
    </source>
</evidence>
<feature type="domain" description="HAMP" evidence="18">
    <location>
        <begin position="201"/>
        <end position="253"/>
    </location>
</feature>
<evidence type="ECO:0000256" key="3">
    <source>
        <dbReference type="ARBA" id="ARBA00004314"/>
    </source>
</evidence>
<evidence type="ECO:0000259" key="18">
    <source>
        <dbReference type="PROSITE" id="PS50885"/>
    </source>
</evidence>
<dbReference type="SMART" id="SM00091">
    <property type="entry name" value="PAS"/>
    <property type="match status" value="1"/>
</dbReference>
<dbReference type="GO" id="GO:0007234">
    <property type="term" value="P:osmosensory signaling via phosphorelay pathway"/>
    <property type="evidence" value="ECO:0007669"/>
    <property type="project" value="TreeGrafter"/>
</dbReference>
<dbReference type="Gene3D" id="1.10.287.130">
    <property type="match status" value="1"/>
</dbReference>
<dbReference type="FunFam" id="3.30.565.10:FF:000023">
    <property type="entry name" value="PAS domain-containing sensor histidine kinase"/>
    <property type="match status" value="1"/>
</dbReference>
<dbReference type="InterPro" id="IPR036097">
    <property type="entry name" value="HisK_dim/P_sf"/>
</dbReference>
<dbReference type="SUPFAM" id="SSF55874">
    <property type="entry name" value="ATPase domain of HSP90 chaperone/DNA topoisomerase II/histidine kinase"/>
    <property type="match status" value="1"/>
</dbReference>
<dbReference type="InterPro" id="IPR036890">
    <property type="entry name" value="HATPase_C_sf"/>
</dbReference>
<evidence type="ECO:0000256" key="10">
    <source>
        <dbReference type="ARBA" id="ARBA00022777"/>
    </source>
</evidence>